<dbReference type="Pfam" id="PF12890">
    <property type="entry name" value="DHOase"/>
    <property type="match status" value="1"/>
</dbReference>
<evidence type="ECO:0000256" key="6">
    <source>
        <dbReference type="ARBA" id="ARBA00022975"/>
    </source>
</evidence>
<feature type="binding site" evidence="7">
    <location>
        <position position="147"/>
    </location>
    <ligand>
        <name>Zn(2+)</name>
        <dbReference type="ChEBI" id="CHEBI:29105"/>
        <label>2</label>
    </ligand>
</feature>
<feature type="binding site" evidence="7">
    <location>
        <position position="304"/>
    </location>
    <ligand>
        <name>substrate</name>
    </ligand>
</feature>
<evidence type="ECO:0000256" key="1">
    <source>
        <dbReference type="ARBA" id="ARBA00002368"/>
    </source>
</evidence>
<dbReference type="SUPFAM" id="SSF51556">
    <property type="entry name" value="Metallo-dependent hydrolases"/>
    <property type="match status" value="1"/>
</dbReference>
<feature type="binding site" evidence="7">
    <location>
        <position position="227"/>
    </location>
    <ligand>
        <name>Zn(2+)</name>
        <dbReference type="ChEBI" id="CHEBI:29105"/>
        <label>2</label>
    </ligand>
</feature>
<dbReference type="EMBL" id="CAWVOH010000002">
    <property type="protein sequence ID" value="CAK8054582.1"/>
    <property type="molecule type" value="Genomic_DNA"/>
</dbReference>
<dbReference type="InterPro" id="IPR011059">
    <property type="entry name" value="Metal-dep_hydrolase_composite"/>
</dbReference>
<sequence>MKTLIKNIVWQGQPKEILIEDGRIQAIEAAGTTTEAVQVIDGQGHTAIPGLVDVHAHFREPGLTYKETISTGSEAAAQGGFTTVLTMPNVKPVIDNPAALKAQIELNQKEGHVKIDQIGALSLNLTDTQTTDIAEMVKAGAVAFSNDGHGVQNARTMLQAMKAVAKAKSTITAHIEDDDLVNHGVMNAGPSAEALGLPGMTGLSESTQLARDLVMVKATGCHYHVAHVSTKESVELVRLAKSQGLPVTAEVTPHHLFLDDSMIITDNPMMKMNPPLRSREDRLALIAGLLDGTIDMIATDHAPHAAEEKEGSMLDCAFGIVGLETAFALVYTHFVASGLVDLDTMLNWMNREPIEEFALQGAGQMRVGDPADIALVDLDHAYNIDPATFASKGKNTPFAGQKVYGQVMTTLVDGKVVYQKEEK</sequence>
<dbReference type="HAMAP" id="MF_00220_B">
    <property type="entry name" value="PyrC_classI_B"/>
    <property type="match status" value="1"/>
</dbReference>
<evidence type="ECO:0000313" key="10">
    <source>
        <dbReference type="Proteomes" id="UP001314241"/>
    </source>
</evidence>
<reference evidence="9 10" key="1">
    <citation type="submission" date="2024-01" db="EMBL/GenBank/DDBJ databases">
        <authorList>
            <person name="Botero Cardona J."/>
        </authorList>
    </citation>
    <scope>NUCLEOTIDE SEQUENCE [LARGE SCALE GENOMIC DNA]</scope>
    <source>
        <strain evidence="9 10">LMG 33000</strain>
    </source>
</reference>
<protein>
    <recommendedName>
        <fullName evidence="7">Dihydroorotase</fullName>
        <shortName evidence="7">DHOase</shortName>
        <ecNumber evidence="7">3.5.2.3</ecNumber>
    </recommendedName>
</protein>
<gene>
    <name evidence="7" type="primary">pyrC</name>
    <name evidence="9" type="ORF">R54876_GBNLAHCA_01152</name>
</gene>
<feature type="active site" evidence="7">
    <location>
        <position position="300"/>
    </location>
</feature>
<dbReference type="GO" id="GO:0004151">
    <property type="term" value="F:dihydroorotase activity"/>
    <property type="evidence" value="ECO:0007669"/>
    <property type="project" value="UniProtKB-EC"/>
</dbReference>
<dbReference type="NCBIfam" id="TIGR00857">
    <property type="entry name" value="pyrC_multi"/>
    <property type="match status" value="1"/>
</dbReference>
<evidence type="ECO:0000313" key="9">
    <source>
        <dbReference type="EMBL" id="CAK8054582.1"/>
    </source>
</evidence>
<comment type="similarity">
    <text evidence="2 7">Belongs to the metallo-dependent hydrolases superfamily. DHOase family. Class I DHOase subfamily.</text>
</comment>
<organism evidence="9 10">
    <name type="scientific">Eupransor demetentiae</name>
    <dbReference type="NCBI Taxonomy" id="3109584"/>
    <lineage>
        <taxon>Bacteria</taxon>
        <taxon>Bacillati</taxon>
        <taxon>Bacillota</taxon>
        <taxon>Bacilli</taxon>
        <taxon>Lactobacillales</taxon>
        <taxon>Lactobacillaceae</taxon>
        <taxon>Eupransor</taxon>
    </lineage>
</organism>
<feature type="binding site" evidence="7">
    <location>
        <position position="55"/>
    </location>
    <ligand>
        <name>Zn(2+)</name>
        <dbReference type="ChEBI" id="CHEBI:29105"/>
        <label>1</label>
    </ligand>
</feature>
<feature type="binding site" evidence="7">
    <location>
        <begin position="318"/>
        <end position="319"/>
    </location>
    <ligand>
        <name>substrate</name>
    </ligand>
</feature>
<feature type="binding site" evidence="7">
    <location>
        <position position="89"/>
    </location>
    <ligand>
        <name>substrate</name>
    </ligand>
</feature>
<keyword evidence="4 7" id="KW-0378">Hydrolase</keyword>
<dbReference type="Proteomes" id="UP001314241">
    <property type="component" value="Unassembled WGS sequence"/>
</dbReference>
<comment type="cofactor">
    <cofactor evidence="7">
        <name>Zn(2+)</name>
        <dbReference type="ChEBI" id="CHEBI:29105"/>
    </cofactor>
    <text evidence="7">Binds 2 Zn(2+) ions per subunit.</text>
</comment>
<feature type="binding site" evidence="7">
    <location>
        <position position="273"/>
    </location>
    <ligand>
        <name>substrate</name>
    </ligand>
</feature>
<dbReference type="Gene3D" id="3.20.20.140">
    <property type="entry name" value="Metal-dependent hydrolases"/>
    <property type="match status" value="1"/>
</dbReference>
<feature type="binding site" evidence="7">
    <location>
        <position position="147"/>
    </location>
    <ligand>
        <name>Zn(2+)</name>
        <dbReference type="ChEBI" id="CHEBI:29105"/>
        <label>1</label>
    </ligand>
</feature>
<comment type="caution">
    <text evidence="9">The sequence shown here is derived from an EMBL/GenBank/DDBJ whole genome shotgun (WGS) entry which is preliminary data.</text>
</comment>
<evidence type="ECO:0000256" key="3">
    <source>
        <dbReference type="ARBA" id="ARBA00022723"/>
    </source>
</evidence>
<dbReference type="RefSeq" id="WP_349642128.1">
    <property type="nucleotide sequence ID" value="NZ_CAWVOH010000002.1"/>
</dbReference>
<evidence type="ECO:0000256" key="2">
    <source>
        <dbReference type="ARBA" id="ARBA00010286"/>
    </source>
</evidence>
<dbReference type="PANTHER" id="PTHR43668">
    <property type="entry name" value="ALLANTOINASE"/>
    <property type="match status" value="1"/>
</dbReference>
<dbReference type="PANTHER" id="PTHR43668:SF2">
    <property type="entry name" value="ALLANTOINASE"/>
    <property type="match status" value="1"/>
</dbReference>
<keyword evidence="5 7" id="KW-0862">Zinc</keyword>
<dbReference type="PROSITE" id="PS00482">
    <property type="entry name" value="DIHYDROOROTASE_1"/>
    <property type="match status" value="1"/>
</dbReference>
<dbReference type="Gene3D" id="2.30.40.10">
    <property type="entry name" value="Urease, subunit C, domain 1"/>
    <property type="match status" value="1"/>
</dbReference>
<evidence type="ECO:0000256" key="5">
    <source>
        <dbReference type="ARBA" id="ARBA00022833"/>
    </source>
</evidence>
<dbReference type="CDD" id="cd01317">
    <property type="entry name" value="DHOase_IIa"/>
    <property type="match status" value="1"/>
</dbReference>
<proteinExistence type="inferred from homology"/>
<feature type="binding site" evidence="7">
    <location>
        <begin position="57"/>
        <end position="59"/>
    </location>
    <ligand>
        <name>substrate</name>
    </ligand>
</feature>
<dbReference type="InterPro" id="IPR002195">
    <property type="entry name" value="Dihydroorotase_CS"/>
</dbReference>
<dbReference type="InterPro" id="IPR050138">
    <property type="entry name" value="DHOase/Allantoinase_Hydrolase"/>
</dbReference>
<accession>A0ABP0ET42</accession>
<dbReference type="PROSITE" id="PS00483">
    <property type="entry name" value="DIHYDROOROTASE_2"/>
    <property type="match status" value="1"/>
</dbReference>
<keyword evidence="6 7" id="KW-0665">Pyrimidine biosynthesis</keyword>
<dbReference type="EC" id="3.5.2.3" evidence="7"/>
<comment type="pathway">
    <text evidence="7">Pyrimidine metabolism; UMP biosynthesis via de novo pathway; (S)-dihydroorotate from bicarbonate: step 3/3.</text>
</comment>
<dbReference type="SUPFAM" id="SSF51338">
    <property type="entry name" value="Composite domain of metallo-dependent hydrolases"/>
    <property type="match status" value="1"/>
</dbReference>
<keyword evidence="10" id="KW-1185">Reference proteome</keyword>
<feature type="binding site" evidence="7">
    <location>
        <position position="300"/>
    </location>
    <ligand>
        <name>Zn(2+)</name>
        <dbReference type="ChEBI" id="CHEBI:29105"/>
        <label>1</label>
    </ligand>
</feature>
<keyword evidence="3 7" id="KW-0479">Metal-binding</keyword>
<evidence type="ECO:0000256" key="4">
    <source>
        <dbReference type="ARBA" id="ARBA00022801"/>
    </source>
</evidence>
<dbReference type="InterPro" id="IPR004722">
    <property type="entry name" value="DHOase"/>
</dbReference>
<dbReference type="InterPro" id="IPR032466">
    <property type="entry name" value="Metal_Hydrolase"/>
</dbReference>
<feature type="domain" description="Dihydroorotase catalytic" evidence="8">
    <location>
        <begin position="46"/>
        <end position="233"/>
    </location>
</feature>
<feature type="binding site" evidence="7">
    <location>
        <position position="57"/>
    </location>
    <ligand>
        <name>Zn(2+)</name>
        <dbReference type="ChEBI" id="CHEBI:29105"/>
        <label>1</label>
    </ligand>
</feature>
<evidence type="ECO:0000256" key="7">
    <source>
        <dbReference type="HAMAP-Rule" id="MF_00220"/>
    </source>
</evidence>
<comment type="function">
    <text evidence="1 7">Catalyzes the reversible cyclization of carbamoyl aspartate to dihydroorotate.</text>
</comment>
<feature type="binding site" evidence="7">
    <location>
        <position position="174"/>
    </location>
    <ligand>
        <name>Zn(2+)</name>
        <dbReference type="ChEBI" id="CHEBI:29105"/>
        <label>2</label>
    </ligand>
</feature>
<comment type="catalytic activity">
    <reaction evidence="7">
        <text>(S)-dihydroorotate + H2O = N-carbamoyl-L-aspartate + H(+)</text>
        <dbReference type="Rhea" id="RHEA:24296"/>
        <dbReference type="ChEBI" id="CHEBI:15377"/>
        <dbReference type="ChEBI" id="CHEBI:15378"/>
        <dbReference type="ChEBI" id="CHEBI:30864"/>
        <dbReference type="ChEBI" id="CHEBI:32814"/>
        <dbReference type="EC" id="3.5.2.3"/>
    </reaction>
</comment>
<evidence type="ECO:0000259" key="8">
    <source>
        <dbReference type="Pfam" id="PF12890"/>
    </source>
</evidence>
<dbReference type="InterPro" id="IPR024403">
    <property type="entry name" value="DHOase_cat"/>
</dbReference>
<name>A0ABP0ET42_9LACO</name>